<protein>
    <recommendedName>
        <fullName evidence="12">UDP-glucuronosyltransferase</fullName>
        <ecNumber evidence="12">2.4.1.17</ecNumber>
    </recommendedName>
</protein>
<keyword evidence="8 12" id="KW-0472">Membrane</keyword>
<dbReference type="GO" id="GO:0015020">
    <property type="term" value="F:glucuronosyltransferase activity"/>
    <property type="evidence" value="ECO:0007669"/>
    <property type="project" value="UniProtKB-EC"/>
</dbReference>
<evidence type="ECO:0000256" key="2">
    <source>
        <dbReference type="ARBA" id="ARBA00009995"/>
    </source>
</evidence>
<comment type="subcellular location">
    <subcellularLocation>
        <location evidence="10">Endomembrane system</location>
        <topology evidence="10">Single-pass type I membrane protein</topology>
    </subcellularLocation>
    <subcellularLocation>
        <location evidence="1">Endoplasmic reticulum</location>
    </subcellularLocation>
    <subcellularLocation>
        <location evidence="12">Membrane</location>
        <topology evidence="12">Single-pass membrane protein</topology>
    </subcellularLocation>
</comment>
<keyword evidence="6" id="KW-0256">Endoplasmic reticulum</keyword>
<evidence type="ECO:0000256" key="3">
    <source>
        <dbReference type="ARBA" id="ARBA00022676"/>
    </source>
</evidence>
<evidence type="ECO:0000256" key="5">
    <source>
        <dbReference type="ARBA" id="ARBA00022692"/>
    </source>
</evidence>
<evidence type="ECO:0000256" key="1">
    <source>
        <dbReference type="ARBA" id="ARBA00004240"/>
    </source>
</evidence>
<dbReference type="PROSITE" id="PS00375">
    <property type="entry name" value="UDPGT"/>
    <property type="match status" value="1"/>
</dbReference>
<dbReference type="CDD" id="cd03784">
    <property type="entry name" value="GT1_Gtf-like"/>
    <property type="match status" value="1"/>
</dbReference>
<accession>A0A2S2QAS0</accession>
<evidence type="ECO:0000256" key="7">
    <source>
        <dbReference type="ARBA" id="ARBA00022989"/>
    </source>
</evidence>
<gene>
    <name evidence="13" type="primary">Ugt2b1_0</name>
    <name evidence="15" type="synonym">LOC112694535</name>
    <name evidence="13" type="ORF">g.27929</name>
</gene>
<evidence type="ECO:0000256" key="8">
    <source>
        <dbReference type="ARBA" id="ARBA00023136"/>
    </source>
</evidence>
<evidence type="ECO:0000313" key="13">
    <source>
        <dbReference type="EMBL" id="MBY74292.1"/>
    </source>
</evidence>
<comment type="similarity">
    <text evidence="2 11">Belongs to the UDP-glycosyltransferase family.</text>
</comment>
<dbReference type="PANTHER" id="PTHR48043:SF159">
    <property type="entry name" value="EG:EG0003.4 PROTEIN-RELATED"/>
    <property type="match status" value="1"/>
</dbReference>
<evidence type="ECO:0000256" key="6">
    <source>
        <dbReference type="ARBA" id="ARBA00022824"/>
    </source>
</evidence>
<evidence type="ECO:0000256" key="4">
    <source>
        <dbReference type="ARBA" id="ARBA00022679"/>
    </source>
</evidence>
<sequence length="504" mass="57729">MEKTRVKWLFYSVIFSVLTISRIQSSEILVIFPTTAQSHYRVVRPLIHGLLDRGHKILAITNFPDDERSNLSHINIAGFKPHSKFYSHENTIMKITTRLSDNVYKYAAILDHPQVSNLLQSGRKFDLVIVEYFTTTALFTPIATVVNAPIIGIAPMIVLPWTNEVMGQESIVMPYVSDVLNNSTTLESFGIRITNYLFWMFLNYPLSWILNSKIQEMNELHYGLRKKSIVQSMANLSMILINNYPGVFLSTPRVPGIVDVAGIHVEDEKPLSQEFKNFINNAHHGVILFSLGSVVSESLLAGDKLNNIMKTFSKLKQRIIMKFDPENYNGTRLSNVKMVKWFPQRDLLAHPKVLLFVSHAGMMSAIETIHCGKPMVAIPIFGDQPLVANILVEKQMAVTVEYEHLNGNQLFNAINEVLTENYRNNAKNLQQLYNDRPQSPLETAIYWTEYIIRNKNESHELLKSPKIHLNFYQANLLDVFATFCLPIIISLFIIVWTKNRLNKY</sequence>
<keyword evidence="7 12" id="KW-1133">Transmembrane helix</keyword>
<reference evidence="15" key="2">
    <citation type="submission" date="2025-04" db="UniProtKB">
        <authorList>
            <consortium name="RefSeq"/>
        </authorList>
    </citation>
    <scope>IDENTIFICATION</scope>
    <source>
        <tissue evidence="15">Whole body</tissue>
    </source>
</reference>
<dbReference type="EMBL" id="GGMS01005089">
    <property type="protein sequence ID" value="MBY74292.1"/>
    <property type="molecule type" value="Transcribed_RNA"/>
</dbReference>
<dbReference type="Proteomes" id="UP000694846">
    <property type="component" value="Unplaced"/>
</dbReference>
<name>A0A2S2QAS0_9HEMI</name>
<keyword evidence="9" id="KW-0325">Glycoprotein</keyword>
<proteinExistence type="inferred from homology"/>
<dbReference type="PANTHER" id="PTHR48043">
    <property type="entry name" value="EG:EG0003.4 PROTEIN-RELATED"/>
    <property type="match status" value="1"/>
</dbReference>
<keyword evidence="14" id="KW-1185">Reference proteome</keyword>
<evidence type="ECO:0000313" key="15">
    <source>
        <dbReference type="RefSeq" id="XP_025425822.1"/>
    </source>
</evidence>
<dbReference type="SUPFAM" id="SSF53756">
    <property type="entry name" value="UDP-Glycosyltransferase/glycogen phosphorylase"/>
    <property type="match status" value="1"/>
</dbReference>
<dbReference type="InterPro" id="IPR050271">
    <property type="entry name" value="UDP-glycosyltransferase"/>
</dbReference>
<dbReference type="InterPro" id="IPR002213">
    <property type="entry name" value="UDP_glucos_trans"/>
</dbReference>
<evidence type="ECO:0000313" key="14">
    <source>
        <dbReference type="Proteomes" id="UP000694846"/>
    </source>
</evidence>
<dbReference type="InterPro" id="IPR035595">
    <property type="entry name" value="UDP_glycos_trans_CS"/>
</dbReference>
<evidence type="ECO:0000256" key="10">
    <source>
        <dbReference type="ARBA" id="ARBA00046288"/>
    </source>
</evidence>
<keyword evidence="5 12" id="KW-0812">Transmembrane</keyword>
<dbReference type="GO" id="GO:0005783">
    <property type="term" value="C:endoplasmic reticulum"/>
    <property type="evidence" value="ECO:0007669"/>
    <property type="project" value="UniProtKB-SubCell"/>
</dbReference>
<organism evidence="13">
    <name type="scientific">Sipha flava</name>
    <name type="common">yellow sugarcane aphid</name>
    <dbReference type="NCBI Taxonomy" id="143950"/>
    <lineage>
        <taxon>Eukaryota</taxon>
        <taxon>Metazoa</taxon>
        <taxon>Ecdysozoa</taxon>
        <taxon>Arthropoda</taxon>
        <taxon>Hexapoda</taxon>
        <taxon>Insecta</taxon>
        <taxon>Pterygota</taxon>
        <taxon>Neoptera</taxon>
        <taxon>Paraneoptera</taxon>
        <taxon>Hemiptera</taxon>
        <taxon>Sternorrhyncha</taxon>
        <taxon>Aphidomorpha</taxon>
        <taxon>Aphidoidea</taxon>
        <taxon>Aphididae</taxon>
        <taxon>Sipha</taxon>
    </lineage>
</organism>
<dbReference type="AlphaFoldDB" id="A0A2S2QAS0"/>
<dbReference type="GO" id="GO:0016020">
    <property type="term" value="C:membrane"/>
    <property type="evidence" value="ECO:0007669"/>
    <property type="project" value="UniProtKB-SubCell"/>
</dbReference>
<comment type="catalytic activity">
    <reaction evidence="12">
        <text>glucuronate acceptor + UDP-alpha-D-glucuronate = acceptor beta-D-glucuronoside + UDP + H(+)</text>
        <dbReference type="Rhea" id="RHEA:21032"/>
        <dbReference type="ChEBI" id="CHEBI:15378"/>
        <dbReference type="ChEBI" id="CHEBI:58052"/>
        <dbReference type="ChEBI" id="CHEBI:58223"/>
        <dbReference type="ChEBI" id="CHEBI:132367"/>
        <dbReference type="ChEBI" id="CHEBI:132368"/>
        <dbReference type="EC" id="2.4.1.17"/>
    </reaction>
</comment>
<reference evidence="13" key="1">
    <citation type="submission" date="2018-04" db="EMBL/GenBank/DDBJ databases">
        <title>Transcriptome assembly of Sipha flava.</title>
        <authorList>
            <person name="Scully E.D."/>
            <person name="Geib S.M."/>
            <person name="Palmer N.A."/>
            <person name="Koch K."/>
            <person name="Bradshaw J."/>
            <person name="Heng-Moss T."/>
            <person name="Sarath G."/>
        </authorList>
    </citation>
    <scope>NUCLEOTIDE SEQUENCE</scope>
</reference>
<keyword evidence="3 11" id="KW-0328">Glycosyltransferase</keyword>
<dbReference type="RefSeq" id="XP_025425822.1">
    <property type="nucleotide sequence ID" value="XM_025570037.1"/>
</dbReference>
<evidence type="ECO:0000256" key="12">
    <source>
        <dbReference type="RuleBase" id="RU362059"/>
    </source>
</evidence>
<dbReference type="FunFam" id="3.40.50.2000:FF:000050">
    <property type="entry name" value="UDP-glucuronosyltransferase"/>
    <property type="match status" value="1"/>
</dbReference>
<dbReference type="Pfam" id="PF00201">
    <property type="entry name" value="UDPGT"/>
    <property type="match status" value="1"/>
</dbReference>
<feature type="transmembrane region" description="Helical" evidence="12">
    <location>
        <begin position="476"/>
        <end position="496"/>
    </location>
</feature>
<dbReference type="OrthoDB" id="5835829at2759"/>
<evidence type="ECO:0000256" key="11">
    <source>
        <dbReference type="RuleBase" id="RU003718"/>
    </source>
</evidence>
<keyword evidence="4 11" id="KW-0808">Transferase</keyword>
<dbReference type="EC" id="2.4.1.17" evidence="12"/>
<dbReference type="Gene3D" id="3.40.50.2000">
    <property type="entry name" value="Glycogen Phosphorylase B"/>
    <property type="match status" value="1"/>
</dbReference>
<evidence type="ECO:0000256" key="9">
    <source>
        <dbReference type="ARBA" id="ARBA00023180"/>
    </source>
</evidence>